<feature type="chain" id="PRO_5011552185" description="Heavy metal binding domain-containing protein" evidence="1">
    <location>
        <begin position="23"/>
        <end position="206"/>
    </location>
</feature>
<keyword evidence="1" id="KW-0732">Signal</keyword>
<feature type="domain" description="Heavy metal binding" evidence="2">
    <location>
        <begin position="172"/>
        <end position="195"/>
    </location>
</feature>
<feature type="signal peptide" evidence="1">
    <location>
        <begin position="1"/>
        <end position="22"/>
    </location>
</feature>
<accession>A0A1G8ZN10</accession>
<dbReference type="Proteomes" id="UP000199527">
    <property type="component" value="Unassembled WGS sequence"/>
</dbReference>
<keyword evidence="4" id="KW-1185">Reference proteome</keyword>
<reference evidence="4" key="1">
    <citation type="submission" date="2016-10" db="EMBL/GenBank/DDBJ databases">
        <authorList>
            <person name="Varghese N."/>
            <person name="Submissions S."/>
        </authorList>
    </citation>
    <scope>NUCLEOTIDE SEQUENCE [LARGE SCALE GENOMIC DNA]</scope>
    <source>
        <strain evidence="4">DSM 23317</strain>
    </source>
</reference>
<name>A0A1G8ZN10_9GAMM</name>
<evidence type="ECO:0000256" key="1">
    <source>
        <dbReference type="SAM" id="SignalP"/>
    </source>
</evidence>
<dbReference type="Pfam" id="PF19335">
    <property type="entry name" value="HMBD"/>
    <property type="match status" value="3"/>
</dbReference>
<gene>
    <name evidence="3" type="ORF">SAMN04488540_12060</name>
</gene>
<sequence>MKNLFTALAMMATLLLSPLTLAHSDGHGHGTMAMSNAAEAVYACPMHSKVQGVKGDECPKCGMKLQAMSAQSGHHSGCDKANCPKHQAMQKHHKGCDKANCPKHKGMQQHHKGCDKANCPKHKAMTSQSGHYTHACPMNPKIVGMAGDSCPACGMDLEPVAEADRKAYTHACPMNPAIRGFEGDSCPKCGMDLEPMAAAAQGHSHH</sequence>
<evidence type="ECO:0000313" key="4">
    <source>
        <dbReference type="Proteomes" id="UP000199527"/>
    </source>
</evidence>
<dbReference type="InterPro" id="IPR045800">
    <property type="entry name" value="HMBD"/>
</dbReference>
<dbReference type="EMBL" id="FNEM01000020">
    <property type="protein sequence ID" value="SDK16486.1"/>
    <property type="molecule type" value="Genomic_DNA"/>
</dbReference>
<dbReference type="AlphaFoldDB" id="A0A1G8ZN10"/>
<dbReference type="GO" id="GO:0046872">
    <property type="term" value="F:metal ion binding"/>
    <property type="evidence" value="ECO:0007669"/>
    <property type="project" value="InterPro"/>
</dbReference>
<feature type="domain" description="Heavy metal binding" evidence="2">
    <location>
        <begin position="136"/>
        <end position="160"/>
    </location>
</feature>
<dbReference type="OrthoDB" id="6267944at2"/>
<evidence type="ECO:0000259" key="2">
    <source>
        <dbReference type="Pfam" id="PF19335"/>
    </source>
</evidence>
<evidence type="ECO:0000313" key="3">
    <source>
        <dbReference type="EMBL" id="SDK16486.1"/>
    </source>
</evidence>
<feature type="domain" description="Heavy metal binding" evidence="2">
    <location>
        <begin position="41"/>
        <end position="66"/>
    </location>
</feature>
<protein>
    <recommendedName>
        <fullName evidence="2">Heavy metal binding domain-containing protein</fullName>
    </recommendedName>
</protein>
<organism evidence="3 4">
    <name type="scientific">Ferrimonas sediminum</name>
    <dbReference type="NCBI Taxonomy" id="718193"/>
    <lineage>
        <taxon>Bacteria</taxon>
        <taxon>Pseudomonadati</taxon>
        <taxon>Pseudomonadota</taxon>
        <taxon>Gammaproteobacteria</taxon>
        <taxon>Alteromonadales</taxon>
        <taxon>Ferrimonadaceae</taxon>
        <taxon>Ferrimonas</taxon>
    </lineage>
</organism>
<dbReference type="RefSeq" id="WP_090367824.1">
    <property type="nucleotide sequence ID" value="NZ_FNEM01000020.1"/>
</dbReference>
<proteinExistence type="predicted"/>